<protein>
    <submittedName>
        <fullName evidence="1">Uncharacterized protein</fullName>
    </submittedName>
</protein>
<evidence type="ECO:0000313" key="2">
    <source>
        <dbReference type="Proteomes" id="UP000019591"/>
    </source>
</evidence>
<reference evidence="1 2" key="1">
    <citation type="journal article" date="2014" name="Genome Announc.">
        <title>Complete Genome Sequence of Amino Acid-Utilizing Eubacterium acidaminophilum al-2 (DSM 3953).</title>
        <authorList>
            <person name="Poehlein A."/>
            <person name="Andreesen J.R."/>
            <person name="Daniel R."/>
        </authorList>
    </citation>
    <scope>NUCLEOTIDE SEQUENCE [LARGE SCALE GENOMIC DNA]</scope>
    <source>
        <strain evidence="1 2">DSM 3953</strain>
    </source>
</reference>
<dbReference type="PATRIC" id="fig|1286171.3.peg.1573"/>
<gene>
    <name evidence="1" type="ORF">EAL2_c16220</name>
</gene>
<dbReference type="Proteomes" id="UP000019591">
    <property type="component" value="Chromosome"/>
</dbReference>
<organism evidence="1 2">
    <name type="scientific">Peptoclostridium acidaminophilum DSM 3953</name>
    <dbReference type="NCBI Taxonomy" id="1286171"/>
    <lineage>
        <taxon>Bacteria</taxon>
        <taxon>Bacillati</taxon>
        <taxon>Bacillota</taxon>
        <taxon>Clostridia</taxon>
        <taxon>Peptostreptococcales</taxon>
        <taxon>Peptoclostridiaceae</taxon>
        <taxon>Peptoclostridium</taxon>
    </lineage>
</organism>
<dbReference type="STRING" id="1286171.EAL2_c16220"/>
<keyword evidence="2" id="KW-1185">Reference proteome</keyword>
<dbReference type="AlphaFoldDB" id="W8TL33"/>
<accession>W8TL33</accession>
<dbReference type="KEGG" id="eac:EAL2_c16220"/>
<evidence type="ECO:0000313" key="1">
    <source>
        <dbReference type="EMBL" id="AHM56917.1"/>
    </source>
</evidence>
<dbReference type="EMBL" id="CP007452">
    <property type="protein sequence ID" value="AHM56917.1"/>
    <property type="molecule type" value="Genomic_DNA"/>
</dbReference>
<dbReference type="HOGENOM" id="CLU_3343788_0_0_9"/>
<proteinExistence type="predicted"/>
<sequence>MNVNVSQSAREQLESYYSENNKSKDKDFVRVYISRFG</sequence>
<name>W8TL33_PEPAC</name>